<dbReference type="InterPro" id="IPR002876">
    <property type="entry name" value="Transcrip_reg_TACO1-like"/>
</dbReference>
<dbReference type="HAMAP" id="MF_00693">
    <property type="entry name" value="Transcrip_reg_TACO1"/>
    <property type="match status" value="1"/>
</dbReference>
<sequence length="240" mass="25847">MAGHSKWANIQHRKGRQDAKRGKAFTKLIKEVTVAARMGGGDPNFNPRLRLAIDKAKAENMPGDNLERAIKRGTGELEGVSYEEARYEGYGVGGAAVIVDCLTDNKVRTVADVRHAFSKCGGALGTDGSVAFQFKHCGQLMFAPGTNEDALMEAALEAGAEDVTTNEDGSLEVLTGPWEFTAVKEALEKAGFKAEFGEVTMKPLNESELAGDDAVRMQKLLDMLDELDDVQDVYTSAVMG</sequence>
<dbReference type="Pfam" id="PF20772">
    <property type="entry name" value="TACO1_YebC_N"/>
    <property type="match status" value="1"/>
</dbReference>
<evidence type="ECO:0000259" key="9">
    <source>
        <dbReference type="Pfam" id="PF20772"/>
    </source>
</evidence>
<evidence type="ECO:0000313" key="10">
    <source>
        <dbReference type="EMBL" id="MEC5385423.1"/>
    </source>
</evidence>
<dbReference type="PANTHER" id="PTHR12532:SF6">
    <property type="entry name" value="TRANSCRIPTIONAL REGULATORY PROTEIN YEBC-RELATED"/>
    <property type="match status" value="1"/>
</dbReference>
<reference evidence="10 11" key="1">
    <citation type="submission" date="2024-01" db="EMBL/GenBank/DDBJ databases">
        <title>Uliginosibacterium soil sp. nov.</title>
        <authorList>
            <person name="Lv Y."/>
        </authorList>
    </citation>
    <scope>NUCLEOTIDE SEQUENCE [LARGE SCALE GENOMIC DNA]</scope>
    <source>
        <strain evidence="10 11">H3</strain>
    </source>
</reference>
<evidence type="ECO:0000256" key="5">
    <source>
        <dbReference type="ARBA" id="ARBA00023163"/>
    </source>
</evidence>
<evidence type="ECO:0000256" key="3">
    <source>
        <dbReference type="ARBA" id="ARBA00023015"/>
    </source>
</evidence>
<protein>
    <recommendedName>
        <fullName evidence="6">Probable transcriptional regulatory protein VVD49_06785</fullName>
    </recommendedName>
</protein>
<keyword evidence="2 6" id="KW-0963">Cytoplasm</keyword>
<dbReference type="Gene3D" id="1.10.10.200">
    <property type="match status" value="1"/>
</dbReference>
<dbReference type="Gene3D" id="3.30.70.980">
    <property type="match status" value="2"/>
</dbReference>
<feature type="region of interest" description="Disordered" evidence="7">
    <location>
        <begin position="1"/>
        <end position="21"/>
    </location>
</feature>
<comment type="similarity">
    <text evidence="1 6">Belongs to the TACO1 family.</text>
</comment>
<dbReference type="SUPFAM" id="SSF75625">
    <property type="entry name" value="YebC-like"/>
    <property type="match status" value="1"/>
</dbReference>
<dbReference type="InterPro" id="IPR029072">
    <property type="entry name" value="YebC-like"/>
</dbReference>
<dbReference type="InterPro" id="IPR017856">
    <property type="entry name" value="Integrase-like_N"/>
</dbReference>
<proteinExistence type="inferred from homology"/>
<dbReference type="Proteomes" id="UP001331561">
    <property type="component" value="Unassembled WGS sequence"/>
</dbReference>
<feature type="domain" description="TACO1/YebC-like N-terminal" evidence="9">
    <location>
        <begin position="5"/>
        <end position="76"/>
    </location>
</feature>
<dbReference type="RefSeq" id="WP_327598378.1">
    <property type="nucleotide sequence ID" value="NZ_JAYXHS010000001.1"/>
</dbReference>
<evidence type="ECO:0000256" key="1">
    <source>
        <dbReference type="ARBA" id="ARBA00008724"/>
    </source>
</evidence>
<gene>
    <name evidence="10" type="ORF">VVD49_06785</name>
</gene>
<dbReference type="GO" id="GO:0003677">
    <property type="term" value="F:DNA binding"/>
    <property type="evidence" value="ECO:0007669"/>
    <property type="project" value="UniProtKB-KW"/>
</dbReference>
<feature type="domain" description="TACO1/YebC-like second and third" evidence="8">
    <location>
        <begin position="82"/>
        <end position="236"/>
    </location>
</feature>
<evidence type="ECO:0000256" key="2">
    <source>
        <dbReference type="ARBA" id="ARBA00022490"/>
    </source>
</evidence>
<dbReference type="NCBIfam" id="TIGR01033">
    <property type="entry name" value="YebC/PmpR family DNA-binding transcriptional regulator"/>
    <property type="match status" value="1"/>
</dbReference>
<dbReference type="PANTHER" id="PTHR12532">
    <property type="entry name" value="TRANSLATIONAL ACTIVATOR OF CYTOCHROME C OXIDASE 1"/>
    <property type="match status" value="1"/>
</dbReference>
<dbReference type="EMBL" id="JAYXHS010000001">
    <property type="protein sequence ID" value="MEC5385423.1"/>
    <property type="molecule type" value="Genomic_DNA"/>
</dbReference>
<keyword evidence="5 6" id="KW-0804">Transcription</keyword>
<dbReference type="Pfam" id="PF01709">
    <property type="entry name" value="Transcrip_reg"/>
    <property type="match status" value="1"/>
</dbReference>
<dbReference type="InterPro" id="IPR049083">
    <property type="entry name" value="TACO1_YebC_N"/>
</dbReference>
<comment type="subcellular location">
    <subcellularLocation>
        <location evidence="6">Cytoplasm</location>
    </subcellularLocation>
</comment>
<keyword evidence="3 6" id="KW-0805">Transcription regulation</keyword>
<dbReference type="InterPro" id="IPR048300">
    <property type="entry name" value="TACO1_YebC-like_2nd/3rd_dom"/>
</dbReference>
<dbReference type="NCBIfam" id="NF009044">
    <property type="entry name" value="PRK12378.1"/>
    <property type="match status" value="1"/>
</dbReference>
<keyword evidence="11" id="KW-1185">Reference proteome</keyword>
<comment type="caution">
    <text evidence="10">The sequence shown here is derived from an EMBL/GenBank/DDBJ whole genome shotgun (WGS) entry which is preliminary data.</text>
</comment>
<name>A0ABU6K2X7_9RHOO</name>
<evidence type="ECO:0000256" key="4">
    <source>
        <dbReference type="ARBA" id="ARBA00023125"/>
    </source>
</evidence>
<evidence type="ECO:0000256" key="6">
    <source>
        <dbReference type="HAMAP-Rule" id="MF_00693"/>
    </source>
</evidence>
<evidence type="ECO:0000259" key="8">
    <source>
        <dbReference type="Pfam" id="PF01709"/>
    </source>
</evidence>
<keyword evidence="4 6" id="KW-0238">DNA-binding</keyword>
<evidence type="ECO:0000256" key="7">
    <source>
        <dbReference type="SAM" id="MobiDB-lite"/>
    </source>
</evidence>
<accession>A0ABU6K2X7</accession>
<dbReference type="NCBIfam" id="NF001030">
    <property type="entry name" value="PRK00110.1"/>
    <property type="match status" value="1"/>
</dbReference>
<organism evidence="10 11">
    <name type="scientific">Uliginosibacterium silvisoli</name>
    <dbReference type="NCBI Taxonomy" id="3114758"/>
    <lineage>
        <taxon>Bacteria</taxon>
        <taxon>Pseudomonadati</taxon>
        <taxon>Pseudomonadota</taxon>
        <taxon>Betaproteobacteria</taxon>
        <taxon>Rhodocyclales</taxon>
        <taxon>Zoogloeaceae</taxon>
        <taxon>Uliginosibacterium</taxon>
    </lineage>
</organism>
<dbReference type="InterPro" id="IPR026564">
    <property type="entry name" value="Transcrip_reg_TACO1-like_dom3"/>
</dbReference>
<evidence type="ECO:0000313" key="11">
    <source>
        <dbReference type="Proteomes" id="UP001331561"/>
    </source>
</evidence>